<feature type="region of interest" description="Disordered" evidence="4">
    <location>
        <begin position="371"/>
        <end position="439"/>
    </location>
</feature>
<evidence type="ECO:0000256" key="1">
    <source>
        <dbReference type="ARBA" id="ARBA00004123"/>
    </source>
</evidence>
<dbReference type="GO" id="GO:0003682">
    <property type="term" value="F:chromatin binding"/>
    <property type="evidence" value="ECO:0007669"/>
    <property type="project" value="TreeGrafter"/>
</dbReference>
<evidence type="ECO:0000256" key="4">
    <source>
        <dbReference type="SAM" id="MobiDB-lite"/>
    </source>
</evidence>
<feature type="compositionally biased region" description="Basic and acidic residues" evidence="4">
    <location>
        <begin position="392"/>
        <end position="410"/>
    </location>
</feature>
<organism evidence="5">
    <name type="scientific">Alexandrium monilatum</name>
    <dbReference type="NCBI Taxonomy" id="311494"/>
    <lineage>
        <taxon>Eukaryota</taxon>
        <taxon>Sar</taxon>
        <taxon>Alveolata</taxon>
        <taxon>Dinophyceae</taxon>
        <taxon>Gonyaulacales</taxon>
        <taxon>Pyrocystaceae</taxon>
        <taxon>Alexandrium</taxon>
    </lineage>
</organism>
<comment type="subcellular location">
    <subcellularLocation>
        <location evidence="1">Nucleus</location>
    </subcellularLocation>
</comment>
<evidence type="ECO:0000256" key="3">
    <source>
        <dbReference type="ARBA" id="ARBA00023242"/>
    </source>
</evidence>
<evidence type="ECO:0000313" key="5">
    <source>
        <dbReference type="EMBL" id="CAE4652481.1"/>
    </source>
</evidence>
<feature type="region of interest" description="Disordered" evidence="4">
    <location>
        <begin position="1"/>
        <end position="25"/>
    </location>
</feature>
<evidence type="ECO:0008006" key="6">
    <source>
        <dbReference type="Google" id="ProtNLM"/>
    </source>
</evidence>
<dbReference type="GO" id="GO:0000993">
    <property type="term" value="F:RNA polymerase II complex binding"/>
    <property type="evidence" value="ECO:0007669"/>
    <property type="project" value="TreeGrafter"/>
</dbReference>
<accession>A0A7S4VV83</accession>
<dbReference type="AlphaFoldDB" id="A0A7S4VV83"/>
<dbReference type="Pfam" id="PF03985">
    <property type="entry name" value="Paf1"/>
    <property type="match status" value="1"/>
</dbReference>
<feature type="region of interest" description="Disordered" evidence="4">
    <location>
        <begin position="95"/>
        <end position="116"/>
    </location>
</feature>
<proteinExistence type="inferred from homology"/>
<feature type="compositionally biased region" description="Basic residues" evidence="4">
    <location>
        <begin position="10"/>
        <end position="19"/>
    </location>
</feature>
<sequence length="439" mass="49037">MVSLPQQERRPKKPHKRVHGGSGVSGVDLTKAAQLVIDCKYSNELPRPPVPKLLRALPTSERLCQYMPTSLELDHRPFLLSERGLFSRLNLLDPGAYGEAPTPGSMPPPPPPQDAQLLRDEDVDAAAKEAERKRRRLTEHTDAWHRQAFGLQAPQLVTNDVFTERQRFTTGTEAAEKKLHRDPPGFSSVEDLASRIEKTFEDARAPPTHPSKPSLKPKRILSIVPDAVLWANRYRQVVFDELPHEPARYDLLFKSTPTPRATCFGYFSPAEDEGDAGAYKLEQNYYWMNRGGFTRSNDRGEGEAMLLSFPLADEPSGEVRFIPVPTAIKLKKQNAYRLDLGLETQSLSVKHRDPSAQEAAEEQERMNVVLNDDAEPDQSEASLDYIQGEWQIRGDPRSAQESKSETRSNGETRSLGETSREPTTPHAPPLPPSADPSGA</sequence>
<protein>
    <recommendedName>
        <fullName evidence="6">RNA polymerase II-associated factor 1 homolog</fullName>
    </recommendedName>
</protein>
<feature type="compositionally biased region" description="Pro residues" evidence="4">
    <location>
        <begin position="104"/>
        <end position="113"/>
    </location>
</feature>
<dbReference type="GO" id="GO:0006368">
    <property type="term" value="P:transcription elongation by RNA polymerase II"/>
    <property type="evidence" value="ECO:0007669"/>
    <property type="project" value="InterPro"/>
</dbReference>
<feature type="compositionally biased region" description="Pro residues" evidence="4">
    <location>
        <begin position="425"/>
        <end position="439"/>
    </location>
</feature>
<dbReference type="InterPro" id="IPR007133">
    <property type="entry name" value="RNA_pol_II-assoc_Paf1"/>
</dbReference>
<dbReference type="PANTHER" id="PTHR23188">
    <property type="entry name" value="RNA POLYMERASE II-ASSOCIATED FACTOR 1 HOMOLOG"/>
    <property type="match status" value="1"/>
</dbReference>
<name>A0A7S4VV83_9DINO</name>
<evidence type="ECO:0000256" key="2">
    <source>
        <dbReference type="ARBA" id="ARBA00007560"/>
    </source>
</evidence>
<reference evidence="5" key="1">
    <citation type="submission" date="2021-01" db="EMBL/GenBank/DDBJ databases">
        <authorList>
            <person name="Corre E."/>
            <person name="Pelletier E."/>
            <person name="Niang G."/>
            <person name="Scheremetjew M."/>
            <person name="Finn R."/>
            <person name="Kale V."/>
            <person name="Holt S."/>
            <person name="Cochrane G."/>
            <person name="Meng A."/>
            <person name="Brown T."/>
            <person name="Cohen L."/>
        </authorList>
    </citation>
    <scope>NUCLEOTIDE SEQUENCE</scope>
    <source>
        <strain evidence="5">CCMP3105</strain>
    </source>
</reference>
<keyword evidence="3" id="KW-0539">Nucleus</keyword>
<dbReference type="GO" id="GO:0016593">
    <property type="term" value="C:Cdc73/Paf1 complex"/>
    <property type="evidence" value="ECO:0007669"/>
    <property type="project" value="InterPro"/>
</dbReference>
<dbReference type="EMBL" id="HBNR01076110">
    <property type="protein sequence ID" value="CAE4652481.1"/>
    <property type="molecule type" value="Transcribed_RNA"/>
</dbReference>
<dbReference type="PANTHER" id="PTHR23188:SF12">
    <property type="entry name" value="RNA POLYMERASE II-ASSOCIATED FACTOR 1 HOMOLOG"/>
    <property type="match status" value="1"/>
</dbReference>
<gene>
    <name evidence="5" type="ORF">AMON00008_LOCUS54082</name>
</gene>
<comment type="similarity">
    <text evidence="2">Belongs to the PAF1 family.</text>
</comment>